<keyword evidence="2" id="KW-1185">Reference proteome</keyword>
<name>A0ACC2TN99_9FUNG</name>
<gene>
    <name evidence="1" type="ORF">DSO57_1030537</name>
</gene>
<dbReference type="EMBL" id="QTSX02002340">
    <property type="protein sequence ID" value="KAJ9075976.1"/>
    <property type="molecule type" value="Genomic_DNA"/>
</dbReference>
<accession>A0ACC2TN99</accession>
<dbReference type="Proteomes" id="UP001165960">
    <property type="component" value="Unassembled WGS sequence"/>
</dbReference>
<reference evidence="1" key="1">
    <citation type="submission" date="2022-04" db="EMBL/GenBank/DDBJ databases">
        <title>Genome of the entomopathogenic fungus Entomophthora muscae.</title>
        <authorList>
            <person name="Elya C."/>
            <person name="Lovett B.R."/>
            <person name="Lee E."/>
            <person name="Macias A.M."/>
            <person name="Hajek A.E."/>
            <person name="De Bivort B.L."/>
            <person name="Kasson M.T."/>
            <person name="De Fine Licht H.H."/>
            <person name="Stajich J.E."/>
        </authorList>
    </citation>
    <scope>NUCLEOTIDE SEQUENCE</scope>
    <source>
        <strain evidence="1">Berkeley</strain>
    </source>
</reference>
<proteinExistence type="predicted"/>
<evidence type="ECO:0000313" key="1">
    <source>
        <dbReference type="EMBL" id="KAJ9075976.1"/>
    </source>
</evidence>
<organism evidence="1 2">
    <name type="scientific">Entomophthora muscae</name>
    <dbReference type="NCBI Taxonomy" id="34485"/>
    <lineage>
        <taxon>Eukaryota</taxon>
        <taxon>Fungi</taxon>
        <taxon>Fungi incertae sedis</taxon>
        <taxon>Zoopagomycota</taxon>
        <taxon>Entomophthoromycotina</taxon>
        <taxon>Entomophthoromycetes</taxon>
        <taxon>Entomophthorales</taxon>
        <taxon>Entomophthoraceae</taxon>
        <taxon>Entomophthora</taxon>
    </lineage>
</organism>
<sequence>MEHWARCLLVLIKVIDTLFPYSEPINSPHPKVEIWSSLQGVQINTCTPSSKQQNVPRTHGYTPAPKPICCISSSFSDVAAPVESMTHSVEGITIGTHAMVVYQAPLTLPRNRVAQVSQSLLYDYQAIPTSNVDSSCSLFYQEYNQDDLFLEYEGLCAITTATFMSQNLDLTYIKEYIAKFLFPTTCISQMVISCQHIVLQDLAIHAENASNNYAELLCQLDILFPEACKAIMANQRHLGWTQTRLETLTCELGKNLPGIIEVHL</sequence>
<comment type="caution">
    <text evidence="1">The sequence shown here is derived from an EMBL/GenBank/DDBJ whole genome shotgun (WGS) entry which is preliminary data.</text>
</comment>
<evidence type="ECO:0000313" key="2">
    <source>
        <dbReference type="Proteomes" id="UP001165960"/>
    </source>
</evidence>
<protein>
    <submittedName>
        <fullName evidence="1">Uncharacterized protein</fullName>
    </submittedName>
</protein>